<keyword evidence="2" id="KW-0378">Hydrolase</keyword>
<dbReference type="RefSeq" id="WP_154177401.1">
    <property type="nucleotide sequence ID" value="NZ_WJXZ01000014.1"/>
</dbReference>
<dbReference type="Proteomes" id="UP000441754">
    <property type="component" value="Unassembled WGS sequence"/>
</dbReference>
<proteinExistence type="predicted"/>
<dbReference type="OrthoDB" id="699118at2"/>
<protein>
    <recommendedName>
        <fullName evidence="5">Prolyl oligopeptidase family serine peptidase</fullName>
    </recommendedName>
</protein>
<dbReference type="AlphaFoldDB" id="A0A7K0ER54"/>
<dbReference type="Gene3D" id="3.40.50.1820">
    <property type="entry name" value="alpha/beta hydrolase"/>
    <property type="match status" value="1"/>
</dbReference>
<dbReference type="EMBL" id="WJXZ01000014">
    <property type="protein sequence ID" value="MRS64031.1"/>
    <property type="molecule type" value="Genomic_DNA"/>
</dbReference>
<dbReference type="PANTHER" id="PTHR43037">
    <property type="entry name" value="UNNAMED PRODUCT-RELATED"/>
    <property type="match status" value="1"/>
</dbReference>
<dbReference type="PANTHER" id="PTHR43037:SF5">
    <property type="entry name" value="FERULOYL ESTERASE"/>
    <property type="match status" value="1"/>
</dbReference>
<dbReference type="InterPro" id="IPR050955">
    <property type="entry name" value="Plant_Biomass_Hydrol_Est"/>
</dbReference>
<dbReference type="GO" id="GO:0016787">
    <property type="term" value="F:hydrolase activity"/>
    <property type="evidence" value="ECO:0007669"/>
    <property type="project" value="UniProtKB-KW"/>
</dbReference>
<comment type="caution">
    <text evidence="3">The sequence shown here is derived from an EMBL/GenBank/DDBJ whole genome shotgun (WGS) entry which is preliminary data.</text>
</comment>
<reference evidence="3 4" key="1">
    <citation type="journal article" date="2018" name="Antonie Van Leeuwenhoek">
        <title>Larkinella terrae sp. nov., isolated from soil on Jeju Island, South Korea.</title>
        <authorList>
            <person name="Ten L.N."/>
            <person name="Jeon J."/>
            <person name="Park S.J."/>
            <person name="Park S."/>
            <person name="Lee S.Y."/>
            <person name="Kim M.K."/>
            <person name="Jung H.Y."/>
        </authorList>
    </citation>
    <scope>NUCLEOTIDE SEQUENCE [LARGE SCALE GENOMIC DNA]</scope>
    <source>
        <strain evidence="3 4">KCTC 52001</strain>
    </source>
</reference>
<keyword evidence="4" id="KW-1185">Reference proteome</keyword>
<accession>A0A7K0ER54</accession>
<evidence type="ECO:0000313" key="3">
    <source>
        <dbReference type="EMBL" id="MRS64031.1"/>
    </source>
</evidence>
<keyword evidence="1" id="KW-0732">Signal</keyword>
<dbReference type="SUPFAM" id="SSF53474">
    <property type="entry name" value="alpha/beta-Hydrolases"/>
    <property type="match status" value="1"/>
</dbReference>
<name>A0A7K0ER54_9BACT</name>
<evidence type="ECO:0000256" key="2">
    <source>
        <dbReference type="ARBA" id="ARBA00022801"/>
    </source>
</evidence>
<evidence type="ECO:0008006" key="5">
    <source>
        <dbReference type="Google" id="ProtNLM"/>
    </source>
</evidence>
<evidence type="ECO:0000313" key="4">
    <source>
        <dbReference type="Proteomes" id="UP000441754"/>
    </source>
</evidence>
<organism evidence="3 4">
    <name type="scientific">Larkinella terrae</name>
    <dbReference type="NCBI Taxonomy" id="2025311"/>
    <lineage>
        <taxon>Bacteria</taxon>
        <taxon>Pseudomonadati</taxon>
        <taxon>Bacteroidota</taxon>
        <taxon>Cytophagia</taxon>
        <taxon>Cytophagales</taxon>
        <taxon>Spirosomataceae</taxon>
        <taxon>Larkinella</taxon>
    </lineage>
</organism>
<sequence length="568" mass="65357">MSNTTTIRTSFYSLGWLPLVLLAFLSGFAQSRNPALDSMGANMGRQNWKAAIEWALKAGEANPEDKYWRYLNAADFASRDKNADLTFHYLNRVVDSDIFTKGPYSNKSFDWLRSDPRWAVFMAKVNEAKERERQHRVKTSLPYRQLQKQLLSKARNERATLAKIPTASELYQQLHQPHSPRPKPVQGRYQLVWLAFADSIEVPYFIQLPAQFDAQKDYPMVVVLHGAVAQQASFPDVADSTHTFFGQSFMNQASESGLITVFPYSTRRYNWMMPDDGFDIVPQVIREVKKMYNIDDSRVYVTGHSNGATGAFSYLMKQPGLFAGFSGINNRPQVRTGGTFFRNAQNRSFYNVATDYDYYFPFEGHRSLVDVAKKWQVDWQNIEVEGHRSHGYLIASKDSATRGIYRQLFADMLTRKRNPFQKQLYWECDNLRHNRCDWLEINTLDTLSAPAEWHQAVNFQVTGWRDVYSPATVKDSTSQAFVFPRKSGAVSATYSQNQFILKTSRAGSVTIYISPEMVDLSRPVKVIINNKTVFNARINMDKAFMLSEFDREADHQAVWVNRLTFNVK</sequence>
<evidence type="ECO:0000256" key="1">
    <source>
        <dbReference type="ARBA" id="ARBA00022729"/>
    </source>
</evidence>
<gene>
    <name evidence="3" type="ORF">GJJ30_22230</name>
</gene>
<dbReference type="InterPro" id="IPR029058">
    <property type="entry name" value="AB_hydrolase_fold"/>
</dbReference>